<evidence type="ECO:0000313" key="4">
    <source>
        <dbReference type="Proteomes" id="UP000042958"/>
    </source>
</evidence>
<dbReference type="PANTHER" id="PTHR35205">
    <property type="entry name" value="NB-ARC AND TPR DOMAIN PROTEIN"/>
    <property type="match status" value="1"/>
</dbReference>
<dbReference type="InterPro" id="IPR019734">
    <property type="entry name" value="TPR_rpt"/>
</dbReference>
<proteinExistence type="predicted"/>
<protein>
    <recommendedName>
        <fullName evidence="2">DUF7779 domain-containing protein</fullName>
    </recommendedName>
</protein>
<dbReference type="InterPro" id="IPR027417">
    <property type="entry name" value="P-loop_NTPase"/>
</dbReference>
<keyword evidence="4" id="KW-1185">Reference proteome</keyword>
<dbReference type="Gene3D" id="1.25.40.10">
    <property type="entry name" value="Tetratricopeptide repeat domain"/>
    <property type="match status" value="2"/>
</dbReference>
<dbReference type="Pfam" id="PF25000">
    <property type="entry name" value="DUF7779"/>
    <property type="match status" value="1"/>
</dbReference>
<dbReference type="Gene3D" id="3.40.50.300">
    <property type="entry name" value="P-loop containing nucleotide triphosphate hydrolases"/>
    <property type="match status" value="1"/>
</dbReference>
<dbReference type="EMBL" id="CDHK01000004">
    <property type="protein sequence ID" value="CEO60846.1"/>
    <property type="molecule type" value="Genomic_DNA"/>
</dbReference>
<keyword evidence="1" id="KW-0802">TPR repeat</keyword>
<dbReference type="PANTHER" id="PTHR35205:SF1">
    <property type="entry name" value="ZU5 DOMAIN-CONTAINING PROTEIN"/>
    <property type="match status" value="1"/>
</dbReference>
<dbReference type="GO" id="GO:0043531">
    <property type="term" value="F:ADP binding"/>
    <property type="evidence" value="ECO:0007669"/>
    <property type="project" value="InterPro"/>
</dbReference>
<reference evidence="4" key="1">
    <citation type="journal article" date="2015" name="Genome Announc.">
        <title>Draft genome sequence of the fungus Penicillium brasilianum MG11.</title>
        <authorList>
            <person name="Horn F."/>
            <person name="Linde J."/>
            <person name="Mattern D.J."/>
            <person name="Walther G."/>
            <person name="Guthke R."/>
            <person name="Brakhage A.A."/>
            <person name="Valiante V."/>
        </authorList>
    </citation>
    <scope>NUCLEOTIDE SEQUENCE [LARGE SCALE GENOMIC DNA]</scope>
    <source>
        <strain evidence="4">MG11</strain>
    </source>
</reference>
<dbReference type="InterPro" id="IPR056681">
    <property type="entry name" value="DUF7779"/>
</dbReference>
<gene>
    <name evidence="3" type="ORF">PMG11_05350</name>
</gene>
<evidence type="ECO:0000313" key="3">
    <source>
        <dbReference type="EMBL" id="CEO60846.1"/>
    </source>
</evidence>
<sequence length="1117" mass="124636">MDFANPAMFNAGIEQLYPDAEKAGDIRPSKGLNVLLVPNIGSGTVQKWSKNINDIPWPIRLFPAQSDGVRVLQFKYNAEFSRQFSWISYIDLGRELLECLLNNASTYQLWSYPLLIVAHGFGGILVKKVVSLLCDGSFDPSLRRLLDTIKGLVFLGTPHPISEGAESKQQLDELVCSYGRFSTDTIRKVNEEIAALWTVSSKFEKISFAQAILSGFETLPTRYHYGTFITRRKKVLVGQSLAATCLPSEKLIGISANHREVCSVLGGSRIHDAVTELTTSLLEFSEDVTSDPGLRESLQTPNSAKMWLNTPTASEIDPAKAPQSKSGLASPQVSLQVTVGSDDLSGYEILPAKGGPVSEIPAVRLPCYIFEKDHPPGECYGRMKILDQLDETLLPPKTGGKPSAAADRVRSFALCGPGGIGKTQIAAEFVMTRKAAFDAVFWVNADNEVKLAENFNHIAAKLGLVNELDQGGAVVSRDRVLEWLNSPSKHGRSDSNYDFGVKEEIANWLLVFDNADTPEILAEYWPVAGVGSILVTSRDPVAKTHFYSSGGIDLEPFDRIESAKFLQTLTGNDNEADYEEALVLADRLDGLPLVLVQVASVLQQQDLSFSEFLSLYNDPRFLADVHTTVIAGLREKNKRALLNVWQFENLPGSAQRLLDLITMADPDAIPEVIFIHPDLEGLSADVPVDARTFEVARTSLLRGSLIRRMKEEKSIRIHRVIQDAARARMSPDMFNGAFKSFAELVHATWPRGAFNMSHEVQYWTLSARLLPHIEQLRQIYLAQDHRNRLNLASVHFGKLLIDAAWYHMERGNHPSMLPFLECAETVLTAAGLGSSMSMALCHFCFSASLQWLRNSDKVRYHCEQSIRISLLNRDDDNLATAYTELGTHYLAVNNYEQALEFSKRSIDIQNTFLNQVTDPATIKSARYLATFPKCHSAYALIGLGRPDEAEELLRPLVNWYDREWGLLNNRSYKTGMAIRALANTLAAQNRMEESFELQELALRQYRLTIGDNHPHTAGTMLKVSDRYVQLGNLDIANALLDEALKVWSNRPYFRPEKAWTLYKKSCIVPAGDISTVNDLCAQAQTLLRSFAEDMKLTIITGPSGEIEYQNYVMFYFR</sequence>
<feature type="repeat" description="TPR" evidence="1">
    <location>
        <begin position="879"/>
        <end position="912"/>
    </location>
</feature>
<dbReference type="OrthoDB" id="4306754at2759"/>
<dbReference type="Proteomes" id="UP000042958">
    <property type="component" value="Unassembled WGS sequence"/>
</dbReference>
<dbReference type="Pfam" id="PF13424">
    <property type="entry name" value="TPR_12"/>
    <property type="match status" value="1"/>
</dbReference>
<dbReference type="SUPFAM" id="SSF81901">
    <property type="entry name" value="HCP-like"/>
    <property type="match status" value="1"/>
</dbReference>
<name>A0A0F7VK58_PENBI</name>
<evidence type="ECO:0000259" key="2">
    <source>
        <dbReference type="Pfam" id="PF25000"/>
    </source>
</evidence>
<dbReference type="AlphaFoldDB" id="A0A0F7VK58"/>
<dbReference type="SUPFAM" id="SSF52540">
    <property type="entry name" value="P-loop containing nucleoside triphosphate hydrolases"/>
    <property type="match status" value="1"/>
</dbReference>
<evidence type="ECO:0000256" key="1">
    <source>
        <dbReference type="PROSITE-ProRule" id="PRU00339"/>
    </source>
</evidence>
<dbReference type="InterPro" id="IPR011990">
    <property type="entry name" value="TPR-like_helical_dom_sf"/>
</dbReference>
<accession>A0A0F7VK58</accession>
<feature type="domain" description="DUF7779" evidence="2">
    <location>
        <begin position="645"/>
        <end position="733"/>
    </location>
</feature>
<organism evidence="3 4">
    <name type="scientific">Penicillium brasilianum</name>
    <dbReference type="NCBI Taxonomy" id="104259"/>
    <lineage>
        <taxon>Eukaryota</taxon>
        <taxon>Fungi</taxon>
        <taxon>Dikarya</taxon>
        <taxon>Ascomycota</taxon>
        <taxon>Pezizomycotina</taxon>
        <taxon>Eurotiomycetes</taxon>
        <taxon>Eurotiomycetidae</taxon>
        <taxon>Eurotiales</taxon>
        <taxon>Aspergillaceae</taxon>
        <taxon>Penicillium</taxon>
    </lineage>
</organism>
<dbReference type="PROSITE" id="PS50005">
    <property type="entry name" value="TPR"/>
    <property type="match status" value="1"/>
</dbReference>